<reference evidence="11" key="1">
    <citation type="submission" date="2022-07" db="EMBL/GenBank/DDBJ databases">
        <title>Draft genome sequence of Zalerion maritima ATCC 34329, a (micro)plastics degrading marine fungus.</title>
        <authorList>
            <person name="Paco A."/>
            <person name="Goncalves M.F.M."/>
            <person name="Rocha-Santos T.A.P."/>
            <person name="Alves A."/>
        </authorList>
    </citation>
    <scope>NUCLEOTIDE SEQUENCE</scope>
    <source>
        <strain evidence="11">ATCC 34329</strain>
    </source>
</reference>
<evidence type="ECO:0000256" key="6">
    <source>
        <dbReference type="ARBA" id="ARBA00044147"/>
    </source>
</evidence>
<feature type="compositionally biased region" description="Basic and acidic residues" evidence="10">
    <location>
        <begin position="86"/>
        <end position="98"/>
    </location>
</feature>
<dbReference type="PANTHER" id="PTHR10233">
    <property type="entry name" value="TRANSLATION INITIATION FACTOR EIF-2B"/>
    <property type="match status" value="1"/>
</dbReference>
<evidence type="ECO:0000256" key="3">
    <source>
        <dbReference type="ARBA" id="ARBA00022490"/>
    </source>
</evidence>
<dbReference type="InterPro" id="IPR042529">
    <property type="entry name" value="IF_2B-like_C"/>
</dbReference>
<keyword evidence="12" id="KW-1185">Reference proteome</keyword>
<evidence type="ECO:0000313" key="11">
    <source>
        <dbReference type="EMBL" id="KAJ2895867.1"/>
    </source>
</evidence>
<evidence type="ECO:0000256" key="7">
    <source>
        <dbReference type="ARBA" id="ARBA00044356"/>
    </source>
</evidence>
<dbReference type="Proteomes" id="UP001201980">
    <property type="component" value="Unassembled WGS sequence"/>
</dbReference>
<evidence type="ECO:0000256" key="2">
    <source>
        <dbReference type="ARBA" id="ARBA00007251"/>
    </source>
</evidence>
<feature type="compositionally biased region" description="Polar residues" evidence="10">
    <location>
        <begin position="1"/>
        <end position="10"/>
    </location>
</feature>
<evidence type="ECO:0000256" key="9">
    <source>
        <dbReference type="RuleBase" id="RU003814"/>
    </source>
</evidence>
<dbReference type="GO" id="GO:0003743">
    <property type="term" value="F:translation initiation factor activity"/>
    <property type="evidence" value="ECO:0007669"/>
    <property type="project" value="UniProtKB-KW"/>
</dbReference>
<dbReference type="EMBL" id="JAKWBI020000369">
    <property type="protein sequence ID" value="KAJ2895867.1"/>
    <property type="molecule type" value="Genomic_DNA"/>
</dbReference>
<keyword evidence="3" id="KW-0963">Cytoplasm</keyword>
<gene>
    <name evidence="11" type="ORF">MKZ38_006057</name>
</gene>
<dbReference type="Gene3D" id="3.40.50.10470">
    <property type="entry name" value="Translation initiation factor eif-2b, domain 2"/>
    <property type="match status" value="1"/>
</dbReference>
<dbReference type="Pfam" id="PF01008">
    <property type="entry name" value="IF-2B"/>
    <property type="match status" value="1"/>
</dbReference>
<organism evidence="11 12">
    <name type="scientific">Zalerion maritima</name>
    <dbReference type="NCBI Taxonomy" id="339359"/>
    <lineage>
        <taxon>Eukaryota</taxon>
        <taxon>Fungi</taxon>
        <taxon>Dikarya</taxon>
        <taxon>Ascomycota</taxon>
        <taxon>Pezizomycotina</taxon>
        <taxon>Sordariomycetes</taxon>
        <taxon>Lulworthiomycetidae</taxon>
        <taxon>Lulworthiales</taxon>
        <taxon>Lulworthiaceae</taxon>
        <taxon>Zalerion</taxon>
    </lineage>
</organism>
<keyword evidence="5" id="KW-0648">Protein biosynthesis</keyword>
<feature type="compositionally biased region" description="Basic and acidic residues" evidence="10">
    <location>
        <begin position="131"/>
        <end position="145"/>
    </location>
</feature>
<dbReference type="InterPro" id="IPR000649">
    <property type="entry name" value="IF-2B-related"/>
</dbReference>
<feature type="compositionally biased region" description="Basic and acidic residues" evidence="10">
    <location>
        <begin position="32"/>
        <end position="53"/>
    </location>
</feature>
<dbReference type="AlphaFoldDB" id="A0AAD5WPV2"/>
<dbReference type="SUPFAM" id="SSF100950">
    <property type="entry name" value="NagB/RpiA/CoA transferase-like"/>
    <property type="match status" value="1"/>
</dbReference>
<dbReference type="PANTHER" id="PTHR10233:SF14">
    <property type="entry name" value="TRANSLATION INITIATION FACTOR EIF-2B SUBUNIT DELTA"/>
    <property type="match status" value="1"/>
</dbReference>
<name>A0AAD5WPV2_9PEZI</name>
<evidence type="ECO:0000256" key="5">
    <source>
        <dbReference type="ARBA" id="ARBA00022917"/>
    </source>
</evidence>
<comment type="subcellular location">
    <subcellularLocation>
        <location evidence="1">Cytoplasm</location>
        <location evidence="1">Cytosol</location>
    </subcellularLocation>
</comment>
<comment type="subunit">
    <text evidence="8">Component of the translation initiation factor 2B (eIF2B) complex which is a heterodecamer of two sets of five different subunits: alpha, beta, gamma, delta and epsilon. Subunits alpha, beta and delta comprise a regulatory subcomplex and subunits epsilon and gamma comprise a catalytic subcomplex. Within the complex, the hexameric regulatory complex resides at the center, with the two heterodimeric catalytic subcomplexes bound on opposite sides.</text>
</comment>
<evidence type="ECO:0000256" key="4">
    <source>
        <dbReference type="ARBA" id="ARBA00022540"/>
    </source>
</evidence>
<accession>A0AAD5WPV2</accession>
<sequence>MATETNTGPTATPDGDAANRDAPTPTQTPVEKPVDDSSAKPEQEPEAKQDNKPKQKQQPSTAEAVGEIPGSISAGAPGSAKQLSNAEKKAQQKAEKAARRAKAKAEAPPPPKESPDQQKKGGRRASMHQGSRPEVKSGPREKKPVIPECFSHLSMAKRIPPSQTDKDVHPAVLALGQQMSSFSLTDSIGRLQGTLLALQKVISSYTTPQGSSFSRHFTPHALNPQIDYLSACRPMCFCMGSAVRWLKLKISKIDTDADDLEAKAVLQEEIEEFIMARIALADASVVVNAAEHIKDGDEIITFGSHRLVESTLIWALKDGEGKSFSVTVVDDPIDKSGLVLAEKLSEAGIKTKYAPSLGGLSTHILSPAAATSTPRSTKVLLGAESMFSNGTMYGRAGSSDVALAAKMSGIPVIALCHSFSFTERAATDSLTYNEIDPERCTDQEFRLLFDVTGDITTVVTDVGNAPPRSAMCVLKRWEDI</sequence>
<protein>
    <recommendedName>
        <fullName evidence="6">Translation initiation factor eIF2B subunit delta</fullName>
    </recommendedName>
    <alternativeName>
        <fullName evidence="7">eIF2B GDP-GTP exchange factor subunit delta</fullName>
    </alternativeName>
</protein>
<evidence type="ECO:0000313" key="12">
    <source>
        <dbReference type="Proteomes" id="UP001201980"/>
    </source>
</evidence>
<dbReference type="InterPro" id="IPR037171">
    <property type="entry name" value="NagB/RpiA_transferase-like"/>
</dbReference>
<keyword evidence="4" id="KW-0396">Initiation factor</keyword>
<comment type="similarity">
    <text evidence="2 9">Belongs to the eIF-2B alpha/beta/delta subunits family.</text>
</comment>
<proteinExistence type="inferred from homology"/>
<dbReference type="GO" id="GO:0005829">
    <property type="term" value="C:cytosol"/>
    <property type="evidence" value="ECO:0007669"/>
    <property type="project" value="UniProtKB-SubCell"/>
</dbReference>
<evidence type="ECO:0000256" key="10">
    <source>
        <dbReference type="SAM" id="MobiDB-lite"/>
    </source>
</evidence>
<evidence type="ECO:0000256" key="8">
    <source>
        <dbReference type="ARBA" id="ARBA00046432"/>
    </source>
</evidence>
<evidence type="ECO:0000256" key="1">
    <source>
        <dbReference type="ARBA" id="ARBA00004514"/>
    </source>
</evidence>
<comment type="caution">
    <text evidence="11">The sequence shown here is derived from an EMBL/GenBank/DDBJ whole genome shotgun (WGS) entry which is preliminary data.</text>
</comment>
<feature type="region of interest" description="Disordered" evidence="10">
    <location>
        <begin position="1"/>
        <end position="145"/>
    </location>
</feature>